<dbReference type="SUPFAM" id="SSF52540">
    <property type="entry name" value="P-loop containing nucleoside triphosphate hydrolases"/>
    <property type="match status" value="1"/>
</dbReference>
<sequence length="297" mass="31470">MSSEDRHPPVALDASILALQGRVGDRVRGARTARGMSRRVLSEVSGVSPRYLAQLEGGEGNISIGLLFRVAEALGVSMEMLISPGDLTAEARRMAEAFVGADLATQAQVRTLLSGAATKAGRVCLIGLRGAGKSTLGAAAAKALDVPFIELNRAIEAAGGMPISEIMGLYGPEGYRQLEADALNKIVAEQDRVVVAVAGGIVGDSQTFERLLDRFHTVWLKASPEEHMARVRAQGDTRPMEGNPQAMAQLRLILTSRETEYARADAVLDTGGQGVSASLAALLALIDRNRFIPKDMP</sequence>
<comment type="subcellular location">
    <subcellularLocation>
        <location evidence="7">Cytoplasm</location>
    </subcellularLocation>
</comment>
<reference evidence="9 10" key="1">
    <citation type="submission" date="2021-07" db="EMBL/GenBank/DDBJ databases">
        <title>Karlodiniumbacter phycospheric gen. nov., sp. nov., a phycosphere bacterium isolated from karlodinium veneficum.</title>
        <authorList>
            <person name="Peng Y."/>
            <person name="Jiang L."/>
            <person name="Lee J."/>
        </authorList>
    </citation>
    <scope>NUCLEOTIDE SEQUENCE</scope>
    <source>
        <strain evidence="9 10">N5</strain>
    </source>
</reference>
<evidence type="ECO:0000256" key="4">
    <source>
        <dbReference type="ARBA" id="ARBA00022777"/>
    </source>
</evidence>
<dbReference type="EMBL" id="CP078073">
    <property type="protein sequence ID" value="QXL87388.1"/>
    <property type="molecule type" value="Genomic_DNA"/>
</dbReference>
<feature type="binding site" evidence="7">
    <location>
        <position position="238"/>
    </location>
    <ligand>
        <name>ATP</name>
        <dbReference type="ChEBI" id="CHEBI:30616"/>
    </ligand>
</feature>
<evidence type="ECO:0000256" key="1">
    <source>
        <dbReference type="ARBA" id="ARBA00022605"/>
    </source>
</evidence>
<dbReference type="Pfam" id="PF01381">
    <property type="entry name" value="HTH_3"/>
    <property type="match status" value="1"/>
</dbReference>
<keyword evidence="10" id="KW-1185">Reference proteome</keyword>
<feature type="binding site" evidence="7">
    <location>
        <position position="273"/>
    </location>
    <ligand>
        <name>ATP</name>
        <dbReference type="ChEBI" id="CHEBI:30616"/>
    </ligand>
</feature>
<name>A0A975TU43_9RHOB</name>
<dbReference type="Proteomes" id="UP000693972">
    <property type="component" value="Unassembled WGS sequence"/>
</dbReference>
<comment type="catalytic activity">
    <reaction evidence="7">
        <text>shikimate + ATP = 3-phosphoshikimate + ADP + H(+)</text>
        <dbReference type="Rhea" id="RHEA:13121"/>
        <dbReference type="ChEBI" id="CHEBI:15378"/>
        <dbReference type="ChEBI" id="CHEBI:30616"/>
        <dbReference type="ChEBI" id="CHEBI:36208"/>
        <dbReference type="ChEBI" id="CHEBI:145989"/>
        <dbReference type="ChEBI" id="CHEBI:456216"/>
        <dbReference type="EC" id="2.7.1.71"/>
    </reaction>
</comment>
<feature type="domain" description="HTH cro/C1-type" evidence="8">
    <location>
        <begin position="27"/>
        <end position="81"/>
    </location>
</feature>
<dbReference type="HAMAP" id="MF_00109">
    <property type="entry name" value="Shikimate_kinase"/>
    <property type="match status" value="1"/>
</dbReference>
<organism evidence="9">
    <name type="scientific">Gymnodinialimonas phycosphaerae</name>
    <dbReference type="NCBI Taxonomy" id="2841589"/>
    <lineage>
        <taxon>Bacteria</taxon>
        <taxon>Pseudomonadati</taxon>
        <taxon>Pseudomonadota</taxon>
        <taxon>Alphaproteobacteria</taxon>
        <taxon>Rhodobacterales</taxon>
        <taxon>Paracoccaceae</taxon>
        <taxon>Gymnodinialimonas</taxon>
    </lineage>
</organism>
<dbReference type="InterPro" id="IPR027417">
    <property type="entry name" value="P-loop_NTPase"/>
</dbReference>
<dbReference type="GO" id="GO:0005524">
    <property type="term" value="F:ATP binding"/>
    <property type="evidence" value="ECO:0007669"/>
    <property type="project" value="UniProtKB-UniRule"/>
</dbReference>
<dbReference type="NCBIfam" id="NF006015">
    <property type="entry name" value="PRK08154.1"/>
    <property type="match status" value="1"/>
</dbReference>
<evidence type="ECO:0000259" key="8">
    <source>
        <dbReference type="PROSITE" id="PS50943"/>
    </source>
</evidence>
<evidence type="ECO:0000256" key="3">
    <source>
        <dbReference type="ARBA" id="ARBA00022741"/>
    </source>
</evidence>
<comment type="pathway">
    <text evidence="7">Metabolic intermediate biosynthesis; chorismate biosynthesis; chorismate from D-erythrose 4-phosphate and phosphoenolpyruvate: step 5/7.</text>
</comment>
<evidence type="ECO:0000256" key="7">
    <source>
        <dbReference type="HAMAP-Rule" id="MF_00109"/>
    </source>
</evidence>
<dbReference type="GO" id="GO:0000287">
    <property type="term" value="F:magnesium ion binding"/>
    <property type="evidence" value="ECO:0007669"/>
    <property type="project" value="UniProtKB-UniRule"/>
</dbReference>
<evidence type="ECO:0000256" key="5">
    <source>
        <dbReference type="ARBA" id="ARBA00022840"/>
    </source>
</evidence>
<dbReference type="PRINTS" id="PR01100">
    <property type="entry name" value="SHIKIMTKNASE"/>
</dbReference>
<keyword evidence="7" id="KW-0963">Cytoplasm</keyword>
<dbReference type="InterPro" id="IPR001387">
    <property type="entry name" value="Cro/C1-type_HTH"/>
</dbReference>
<comment type="cofactor">
    <cofactor evidence="7">
        <name>Mg(2+)</name>
        <dbReference type="ChEBI" id="CHEBI:18420"/>
    </cofactor>
    <text evidence="7">Binds 1 Mg(2+) ion per subunit.</text>
</comment>
<keyword evidence="1 7" id="KW-0028">Amino-acid biosynthesis</keyword>
<keyword evidence="2 7" id="KW-0808">Transferase</keyword>
<feature type="binding site" evidence="7">
    <location>
        <position position="199"/>
    </location>
    <ligand>
        <name>substrate</name>
    </ligand>
</feature>
<dbReference type="GO" id="GO:0004765">
    <property type="term" value="F:shikimate kinase activity"/>
    <property type="evidence" value="ECO:0007669"/>
    <property type="project" value="UniProtKB-UniRule"/>
</dbReference>
<comment type="caution">
    <text evidence="7">Lacks conserved residue(s) required for the propagation of feature annotation.</text>
</comment>
<dbReference type="GO" id="GO:0008652">
    <property type="term" value="P:amino acid biosynthetic process"/>
    <property type="evidence" value="ECO:0007669"/>
    <property type="project" value="UniProtKB-KW"/>
</dbReference>
<dbReference type="CDD" id="cd00464">
    <property type="entry name" value="SK"/>
    <property type="match status" value="1"/>
</dbReference>
<evidence type="ECO:0000313" key="9">
    <source>
        <dbReference type="EMBL" id="QXL87388.1"/>
    </source>
</evidence>
<keyword evidence="5 7" id="KW-0067">ATP-binding</keyword>
<evidence type="ECO:0000313" key="10">
    <source>
        <dbReference type="Proteomes" id="UP000693972"/>
    </source>
</evidence>
<dbReference type="EC" id="2.7.1.71" evidence="7"/>
<feature type="binding site" evidence="7">
    <location>
        <position position="134"/>
    </location>
    <ligand>
        <name>Mg(2+)</name>
        <dbReference type="ChEBI" id="CHEBI:18420"/>
    </ligand>
</feature>
<keyword evidence="3 7" id="KW-0547">Nucleotide-binding</keyword>
<dbReference type="InterPro" id="IPR010982">
    <property type="entry name" value="Lambda_DNA-bd_dom_sf"/>
</dbReference>
<feature type="binding site" evidence="7">
    <location>
        <position position="176"/>
    </location>
    <ligand>
        <name>substrate</name>
    </ligand>
</feature>
<accession>A0A975TU43</accession>
<dbReference type="GO" id="GO:0003677">
    <property type="term" value="F:DNA binding"/>
    <property type="evidence" value="ECO:0007669"/>
    <property type="project" value="InterPro"/>
</dbReference>
<dbReference type="InterPro" id="IPR031322">
    <property type="entry name" value="Shikimate/glucono_kinase"/>
</dbReference>
<evidence type="ECO:0000256" key="6">
    <source>
        <dbReference type="ARBA" id="ARBA00023141"/>
    </source>
</evidence>
<keyword evidence="4 7" id="KW-0418">Kinase</keyword>
<dbReference type="PANTHER" id="PTHR21087:SF16">
    <property type="entry name" value="SHIKIMATE KINASE 1, CHLOROPLASTIC"/>
    <property type="match status" value="1"/>
</dbReference>
<dbReference type="EMBL" id="JAIMBW010000001">
    <property type="protein sequence ID" value="MBY4894754.1"/>
    <property type="molecule type" value="Genomic_DNA"/>
</dbReference>
<proteinExistence type="inferred from homology"/>
<dbReference type="AlphaFoldDB" id="A0A975TU43"/>
<keyword evidence="7" id="KW-0460">Magnesium</keyword>
<dbReference type="InterPro" id="IPR000623">
    <property type="entry name" value="Shikimate_kinase/TSH1"/>
</dbReference>
<dbReference type="CDD" id="cd00093">
    <property type="entry name" value="HTH_XRE"/>
    <property type="match status" value="1"/>
</dbReference>
<dbReference type="SUPFAM" id="SSF47413">
    <property type="entry name" value="lambda repressor-like DNA-binding domains"/>
    <property type="match status" value="1"/>
</dbReference>
<dbReference type="Gene3D" id="3.40.50.300">
    <property type="entry name" value="P-loop containing nucleotide triphosphate hydrolases"/>
    <property type="match status" value="1"/>
</dbReference>
<protein>
    <recommendedName>
        <fullName evidence="7">Shikimate kinase</fullName>
        <shortName evidence="7">SK</shortName>
        <ecNumber evidence="7">2.7.1.71</ecNumber>
    </recommendedName>
</protein>
<feature type="binding site" evidence="7">
    <location>
        <begin position="130"/>
        <end position="135"/>
    </location>
    <ligand>
        <name>ATP</name>
        <dbReference type="ChEBI" id="CHEBI:30616"/>
    </ligand>
</feature>
<dbReference type="GO" id="GO:0009073">
    <property type="term" value="P:aromatic amino acid family biosynthetic process"/>
    <property type="evidence" value="ECO:0007669"/>
    <property type="project" value="UniProtKB-KW"/>
</dbReference>
<dbReference type="Pfam" id="PF01202">
    <property type="entry name" value="SKI"/>
    <property type="match status" value="1"/>
</dbReference>
<comment type="subunit">
    <text evidence="7">Monomer.</text>
</comment>
<gene>
    <name evidence="7" type="primary">aroK</name>
    <name evidence="9" type="ORF">KUL25_18510</name>
</gene>
<comment type="similarity">
    <text evidence="7">Belongs to the shikimate kinase family.</text>
</comment>
<dbReference type="Gene3D" id="1.10.260.40">
    <property type="entry name" value="lambda repressor-like DNA-binding domains"/>
    <property type="match status" value="1"/>
</dbReference>
<comment type="function">
    <text evidence="7">Catalyzes the specific phosphorylation of the 3-hydroxyl group of shikimic acid using ATP as a cosubstrate.</text>
</comment>
<dbReference type="GO" id="GO:0009423">
    <property type="term" value="P:chorismate biosynthetic process"/>
    <property type="evidence" value="ECO:0007669"/>
    <property type="project" value="UniProtKB-UniRule"/>
</dbReference>
<keyword evidence="6 7" id="KW-0057">Aromatic amino acid biosynthesis</keyword>
<dbReference type="PANTHER" id="PTHR21087">
    <property type="entry name" value="SHIKIMATE KINASE"/>
    <property type="match status" value="1"/>
</dbReference>
<feature type="binding site" evidence="7">
    <location>
        <position position="257"/>
    </location>
    <ligand>
        <name>substrate</name>
    </ligand>
</feature>
<dbReference type="RefSeq" id="WP_257894265.1">
    <property type="nucleotide sequence ID" value="NZ_JAIMBW010000001.1"/>
</dbReference>
<dbReference type="SMART" id="SM00530">
    <property type="entry name" value="HTH_XRE"/>
    <property type="match status" value="1"/>
</dbReference>
<dbReference type="PROSITE" id="PS50943">
    <property type="entry name" value="HTH_CROC1"/>
    <property type="match status" value="1"/>
</dbReference>
<evidence type="ECO:0000256" key="2">
    <source>
        <dbReference type="ARBA" id="ARBA00022679"/>
    </source>
</evidence>
<dbReference type="GO" id="GO:0005829">
    <property type="term" value="C:cytosol"/>
    <property type="evidence" value="ECO:0007669"/>
    <property type="project" value="TreeGrafter"/>
</dbReference>
<keyword evidence="7" id="KW-0479">Metal-binding</keyword>